<dbReference type="AlphaFoldDB" id="A0A835C3V9"/>
<dbReference type="Gene3D" id="3.30.420.10">
    <property type="entry name" value="Ribonuclease H-like superfamily/Ribonuclease H"/>
    <property type="match status" value="1"/>
</dbReference>
<keyword evidence="3" id="KW-1185">Reference proteome</keyword>
<dbReference type="Pfam" id="PF13456">
    <property type="entry name" value="RVT_3"/>
    <property type="match status" value="1"/>
</dbReference>
<organism evidence="2 3">
    <name type="scientific">Senna tora</name>
    <dbReference type="NCBI Taxonomy" id="362788"/>
    <lineage>
        <taxon>Eukaryota</taxon>
        <taxon>Viridiplantae</taxon>
        <taxon>Streptophyta</taxon>
        <taxon>Embryophyta</taxon>
        <taxon>Tracheophyta</taxon>
        <taxon>Spermatophyta</taxon>
        <taxon>Magnoliopsida</taxon>
        <taxon>eudicotyledons</taxon>
        <taxon>Gunneridae</taxon>
        <taxon>Pentapetalae</taxon>
        <taxon>rosids</taxon>
        <taxon>fabids</taxon>
        <taxon>Fabales</taxon>
        <taxon>Fabaceae</taxon>
        <taxon>Caesalpinioideae</taxon>
        <taxon>Cassia clade</taxon>
        <taxon>Senna</taxon>
    </lineage>
</organism>
<dbReference type="InterPro" id="IPR012337">
    <property type="entry name" value="RNaseH-like_sf"/>
</dbReference>
<dbReference type="InterPro" id="IPR002156">
    <property type="entry name" value="RNaseH_domain"/>
</dbReference>
<feature type="domain" description="RNase H type-1" evidence="1">
    <location>
        <begin position="21"/>
        <end position="128"/>
    </location>
</feature>
<sequence>MGETKTTLHEDECRCRVRRNCDGALGGVLRDWNGCVQGAFISSTPKLGDVALIEALAVEKGVRVAMEAGVKNLIIESDSRLVVDMLNSNCKDSSMLGTVCLKILDLRCGLDEVVFKWIPRVCNKAADCSKKNDISLICHESVHIFANMEPSQMTVGLILAAGLADVERVSGVPLLFIYIIDSFET</sequence>
<dbReference type="InterPro" id="IPR036397">
    <property type="entry name" value="RNaseH_sf"/>
</dbReference>
<dbReference type="GO" id="GO:0004523">
    <property type="term" value="F:RNA-DNA hybrid ribonuclease activity"/>
    <property type="evidence" value="ECO:0007669"/>
    <property type="project" value="InterPro"/>
</dbReference>
<evidence type="ECO:0000259" key="1">
    <source>
        <dbReference type="Pfam" id="PF13456"/>
    </source>
</evidence>
<gene>
    <name evidence="2" type="ORF">G2W53_014262</name>
</gene>
<dbReference type="PANTHER" id="PTHR47723:SF19">
    <property type="entry name" value="POLYNUCLEOTIDYL TRANSFERASE, RIBONUCLEASE H-LIKE SUPERFAMILY PROTEIN"/>
    <property type="match status" value="1"/>
</dbReference>
<evidence type="ECO:0000313" key="3">
    <source>
        <dbReference type="Proteomes" id="UP000634136"/>
    </source>
</evidence>
<dbReference type="GO" id="GO:0003676">
    <property type="term" value="F:nucleic acid binding"/>
    <property type="evidence" value="ECO:0007669"/>
    <property type="project" value="InterPro"/>
</dbReference>
<comment type="caution">
    <text evidence="2">The sequence shown here is derived from an EMBL/GenBank/DDBJ whole genome shotgun (WGS) entry which is preliminary data.</text>
</comment>
<dbReference type="InterPro" id="IPR053151">
    <property type="entry name" value="RNase_H-like"/>
</dbReference>
<reference evidence="2" key="1">
    <citation type="submission" date="2020-09" db="EMBL/GenBank/DDBJ databases">
        <title>Genome-Enabled Discovery of Anthraquinone Biosynthesis in Senna tora.</title>
        <authorList>
            <person name="Kang S.-H."/>
            <person name="Pandey R.P."/>
            <person name="Lee C.-M."/>
            <person name="Sim J.-S."/>
            <person name="Jeong J.-T."/>
            <person name="Choi B.-S."/>
            <person name="Jung M."/>
            <person name="Ginzburg D."/>
            <person name="Zhao K."/>
            <person name="Won S.Y."/>
            <person name="Oh T.-J."/>
            <person name="Yu Y."/>
            <person name="Kim N.-H."/>
            <person name="Lee O.R."/>
            <person name="Lee T.-H."/>
            <person name="Bashyal P."/>
            <person name="Kim T.-S."/>
            <person name="Lee W.-H."/>
            <person name="Kawkins C."/>
            <person name="Kim C.-K."/>
            <person name="Kim J.S."/>
            <person name="Ahn B.O."/>
            <person name="Rhee S.Y."/>
            <person name="Sohng J.K."/>
        </authorList>
    </citation>
    <scope>NUCLEOTIDE SEQUENCE</scope>
    <source>
        <tissue evidence="2">Leaf</tissue>
    </source>
</reference>
<dbReference type="Proteomes" id="UP000634136">
    <property type="component" value="Unassembled WGS sequence"/>
</dbReference>
<evidence type="ECO:0000313" key="2">
    <source>
        <dbReference type="EMBL" id="KAF7831929.1"/>
    </source>
</evidence>
<dbReference type="SUPFAM" id="SSF53098">
    <property type="entry name" value="Ribonuclease H-like"/>
    <property type="match status" value="1"/>
</dbReference>
<protein>
    <submittedName>
        <fullName evidence="2">Putative ribonuclease H protein</fullName>
    </submittedName>
</protein>
<dbReference type="CDD" id="cd06222">
    <property type="entry name" value="RNase_H_like"/>
    <property type="match status" value="1"/>
</dbReference>
<accession>A0A835C3V9</accession>
<dbReference type="PANTHER" id="PTHR47723">
    <property type="entry name" value="OS05G0353850 PROTEIN"/>
    <property type="match status" value="1"/>
</dbReference>
<proteinExistence type="predicted"/>
<name>A0A835C3V9_9FABA</name>
<dbReference type="OrthoDB" id="1749932at2759"/>
<dbReference type="EMBL" id="JAAIUW010000005">
    <property type="protein sequence ID" value="KAF7831929.1"/>
    <property type="molecule type" value="Genomic_DNA"/>
</dbReference>
<dbReference type="InterPro" id="IPR044730">
    <property type="entry name" value="RNase_H-like_dom_plant"/>
</dbReference>